<sequence length="84" mass="9420">MCDATNYAVGVVLAQRIGKLPHVIYYGSRTLNDAQANYTTIEKELLAIDFALDEFRSYLLCSMVVVFTGYAALKFLLKRPKAKP</sequence>
<name>A0ACB9LPR9_BAUVA</name>
<evidence type="ECO:0000313" key="1">
    <source>
        <dbReference type="EMBL" id="KAI4313331.1"/>
    </source>
</evidence>
<reference evidence="1 2" key="1">
    <citation type="journal article" date="2022" name="DNA Res.">
        <title>Chromosomal-level genome assembly of the orchid tree Bauhinia variegata (Leguminosae; Cercidoideae) supports the allotetraploid origin hypothesis of Bauhinia.</title>
        <authorList>
            <person name="Zhong Y."/>
            <person name="Chen Y."/>
            <person name="Zheng D."/>
            <person name="Pang J."/>
            <person name="Liu Y."/>
            <person name="Luo S."/>
            <person name="Meng S."/>
            <person name="Qian L."/>
            <person name="Wei D."/>
            <person name="Dai S."/>
            <person name="Zhou R."/>
        </authorList>
    </citation>
    <scope>NUCLEOTIDE SEQUENCE [LARGE SCALE GENOMIC DNA]</scope>
    <source>
        <strain evidence="1">BV-YZ2020</strain>
    </source>
</reference>
<dbReference type="EMBL" id="CM039436">
    <property type="protein sequence ID" value="KAI4313331.1"/>
    <property type="molecule type" value="Genomic_DNA"/>
</dbReference>
<comment type="caution">
    <text evidence="1">The sequence shown here is derived from an EMBL/GenBank/DDBJ whole genome shotgun (WGS) entry which is preliminary data.</text>
</comment>
<protein>
    <submittedName>
        <fullName evidence="1">Uncharacterized protein</fullName>
    </submittedName>
</protein>
<accession>A0ACB9LPR9</accession>
<gene>
    <name evidence="1" type="ORF">L6164_026317</name>
</gene>
<proteinExistence type="predicted"/>
<dbReference type="Proteomes" id="UP000828941">
    <property type="component" value="Chromosome 11"/>
</dbReference>
<organism evidence="1 2">
    <name type="scientific">Bauhinia variegata</name>
    <name type="common">Purple orchid tree</name>
    <name type="synonym">Phanera variegata</name>
    <dbReference type="NCBI Taxonomy" id="167791"/>
    <lineage>
        <taxon>Eukaryota</taxon>
        <taxon>Viridiplantae</taxon>
        <taxon>Streptophyta</taxon>
        <taxon>Embryophyta</taxon>
        <taxon>Tracheophyta</taxon>
        <taxon>Spermatophyta</taxon>
        <taxon>Magnoliopsida</taxon>
        <taxon>eudicotyledons</taxon>
        <taxon>Gunneridae</taxon>
        <taxon>Pentapetalae</taxon>
        <taxon>rosids</taxon>
        <taxon>fabids</taxon>
        <taxon>Fabales</taxon>
        <taxon>Fabaceae</taxon>
        <taxon>Cercidoideae</taxon>
        <taxon>Cercideae</taxon>
        <taxon>Bauhiniinae</taxon>
        <taxon>Bauhinia</taxon>
    </lineage>
</organism>
<keyword evidence="2" id="KW-1185">Reference proteome</keyword>
<evidence type="ECO:0000313" key="2">
    <source>
        <dbReference type="Proteomes" id="UP000828941"/>
    </source>
</evidence>